<accession>A0A7W7YIE2</accession>
<evidence type="ECO:0000313" key="1">
    <source>
        <dbReference type="EMBL" id="MBB5036612.1"/>
    </source>
</evidence>
<dbReference type="Pfam" id="PF07394">
    <property type="entry name" value="DUF1501"/>
    <property type="match status" value="1"/>
</dbReference>
<dbReference type="PANTHER" id="PTHR43737:SF1">
    <property type="entry name" value="DUF1501 DOMAIN-CONTAINING PROTEIN"/>
    <property type="match status" value="1"/>
</dbReference>
<evidence type="ECO:0008006" key="3">
    <source>
        <dbReference type="Google" id="ProtNLM"/>
    </source>
</evidence>
<dbReference type="Gene3D" id="3.40.720.10">
    <property type="entry name" value="Alkaline Phosphatase, subunit A"/>
    <property type="match status" value="1"/>
</dbReference>
<evidence type="ECO:0000313" key="2">
    <source>
        <dbReference type="Proteomes" id="UP000534294"/>
    </source>
</evidence>
<dbReference type="Proteomes" id="UP000534294">
    <property type="component" value="Unassembled WGS sequence"/>
</dbReference>
<dbReference type="AlphaFoldDB" id="A0A7W7YIE2"/>
<name>A0A7W7YIE2_9BACT</name>
<proteinExistence type="predicted"/>
<keyword evidence="2" id="KW-1185">Reference proteome</keyword>
<organism evidence="1 2">
    <name type="scientific">Prosthecobacter dejongeii</name>
    <dbReference type="NCBI Taxonomy" id="48465"/>
    <lineage>
        <taxon>Bacteria</taxon>
        <taxon>Pseudomonadati</taxon>
        <taxon>Verrucomicrobiota</taxon>
        <taxon>Verrucomicrobiia</taxon>
        <taxon>Verrucomicrobiales</taxon>
        <taxon>Verrucomicrobiaceae</taxon>
        <taxon>Prosthecobacter</taxon>
    </lineage>
</organism>
<dbReference type="EMBL" id="JACHIF010000001">
    <property type="protein sequence ID" value="MBB5036612.1"/>
    <property type="molecule type" value="Genomic_DNA"/>
</dbReference>
<protein>
    <recommendedName>
        <fullName evidence="3">Sulfatase</fullName>
    </recommendedName>
</protein>
<dbReference type="SUPFAM" id="SSF53649">
    <property type="entry name" value="Alkaline phosphatase-like"/>
    <property type="match status" value="1"/>
</dbReference>
<dbReference type="PANTHER" id="PTHR43737">
    <property type="entry name" value="BLL7424 PROTEIN"/>
    <property type="match status" value="1"/>
</dbReference>
<sequence length="461" mass="50434">MPSQPVVGDESPPNPTMKMHRLCSGHHSNLFTTAQGRRDFLQVGAMAGLGLTLPHLLKLQAAQMNLPPVESYKPVATSIIHIYLPGGMAQHESWDPKPLAAPDYRGPFSPVKGVTGEYVGGQFTNIAKILDKISIIRSVTHGEAAHERGTHNMFTGYRPSPAIKFPSFGTIISHEQGPRNNLPPYIAIPNIIAPDQGSGYLSSAFGPFALGSDPADKNFTVRDLAAPKDIDDRRFERRRSLLAAVDEHFRSQEKSDGLTAMDSFYDAAYNLISSTQAREAFNLNAEPNKLRDEYGRNAAGQRFLLARRLVEAGTRMVSVNYGSWDHHSNIKGSFESQAPQFDVAFARLIKDLDERGMLDTTLVLVSSEFGRAPKINSTNGRDHYPRVFSVAMAGGGVKRGFVYGKSDALGAEPEENPVGPEDLARTMYRLLGINASKRLVLEGVRPIDIVNGGRLLTELIA</sequence>
<gene>
    <name evidence="1" type="ORF">HNQ64_000846</name>
</gene>
<comment type="caution">
    <text evidence="1">The sequence shown here is derived from an EMBL/GenBank/DDBJ whole genome shotgun (WGS) entry which is preliminary data.</text>
</comment>
<dbReference type="InterPro" id="IPR010869">
    <property type="entry name" value="DUF1501"/>
</dbReference>
<reference evidence="1 2" key="1">
    <citation type="submission" date="2020-08" db="EMBL/GenBank/DDBJ databases">
        <title>Genomic Encyclopedia of Type Strains, Phase IV (KMG-IV): sequencing the most valuable type-strain genomes for metagenomic binning, comparative biology and taxonomic classification.</title>
        <authorList>
            <person name="Goeker M."/>
        </authorList>
    </citation>
    <scope>NUCLEOTIDE SEQUENCE [LARGE SCALE GENOMIC DNA]</scope>
    <source>
        <strain evidence="1 2">DSM 12251</strain>
    </source>
</reference>
<dbReference type="InterPro" id="IPR017850">
    <property type="entry name" value="Alkaline_phosphatase_core_sf"/>
</dbReference>